<dbReference type="RefSeq" id="WP_006431095.1">
    <property type="nucleotide sequence ID" value="NZ_AOID01000029.1"/>
</dbReference>
<protein>
    <submittedName>
        <fullName evidence="2">Uncharacterized protein</fullName>
    </submittedName>
</protein>
<feature type="region of interest" description="Disordered" evidence="1">
    <location>
        <begin position="33"/>
        <end position="100"/>
    </location>
</feature>
<dbReference type="STRING" id="1227496.C489_10069"/>
<keyword evidence="3" id="KW-1185">Reference proteome</keyword>
<dbReference type="Proteomes" id="UP000011632">
    <property type="component" value="Unassembled WGS sequence"/>
</dbReference>
<sequence length="100" mass="10800">MRLPLPTNRLVAFTLAGAVLTGVVALALAAPGLGFGLDSPADDESPTVASDAPTPNEDFTPAVGTQGGEHEDDEDDEHEEYEEYEEHEDEEYEEHEEEGD</sequence>
<evidence type="ECO:0000313" key="2">
    <source>
        <dbReference type="EMBL" id="ELY67428.1"/>
    </source>
</evidence>
<organism evidence="2 3">
    <name type="scientific">Natrinema versiforme JCM 10478</name>
    <dbReference type="NCBI Taxonomy" id="1227496"/>
    <lineage>
        <taxon>Archaea</taxon>
        <taxon>Methanobacteriati</taxon>
        <taxon>Methanobacteriota</taxon>
        <taxon>Stenosarchaea group</taxon>
        <taxon>Halobacteria</taxon>
        <taxon>Halobacteriales</taxon>
        <taxon>Natrialbaceae</taxon>
        <taxon>Natrinema</taxon>
    </lineage>
</organism>
<dbReference type="OrthoDB" id="188325at2157"/>
<comment type="caution">
    <text evidence="2">The sequence shown here is derived from an EMBL/GenBank/DDBJ whole genome shotgun (WGS) entry which is preliminary data.</text>
</comment>
<reference evidence="2 3" key="1">
    <citation type="journal article" date="2014" name="PLoS Genet.">
        <title>Phylogenetically driven sequencing of extremely halophilic archaea reveals strategies for static and dynamic osmo-response.</title>
        <authorList>
            <person name="Becker E.A."/>
            <person name="Seitzer P.M."/>
            <person name="Tritt A."/>
            <person name="Larsen D."/>
            <person name="Krusor M."/>
            <person name="Yao A.I."/>
            <person name="Wu D."/>
            <person name="Madern D."/>
            <person name="Eisen J.A."/>
            <person name="Darling A.E."/>
            <person name="Facciotti M.T."/>
        </authorList>
    </citation>
    <scope>NUCLEOTIDE SEQUENCE [LARGE SCALE GENOMIC DNA]</scope>
    <source>
        <strain evidence="2 3">JCM 10478</strain>
    </source>
</reference>
<dbReference type="AlphaFoldDB" id="L9Y3H3"/>
<feature type="compositionally biased region" description="Acidic residues" evidence="1">
    <location>
        <begin position="70"/>
        <end position="100"/>
    </location>
</feature>
<evidence type="ECO:0000256" key="1">
    <source>
        <dbReference type="SAM" id="MobiDB-lite"/>
    </source>
</evidence>
<evidence type="ECO:0000313" key="3">
    <source>
        <dbReference type="Proteomes" id="UP000011632"/>
    </source>
</evidence>
<proteinExistence type="predicted"/>
<gene>
    <name evidence="2" type="ORF">C489_10069</name>
</gene>
<dbReference type="PATRIC" id="fig|1227496.3.peg.2031"/>
<name>L9Y3H3_9EURY</name>
<dbReference type="EMBL" id="AOID01000029">
    <property type="protein sequence ID" value="ELY67428.1"/>
    <property type="molecule type" value="Genomic_DNA"/>
</dbReference>
<accession>L9Y3H3</accession>